<keyword evidence="2" id="KW-1185">Reference proteome</keyword>
<evidence type="ECO:0000313" key="1">
    <source>
        <dbReference type="EMBL" id="BCD98649.1"/>
    </source>
</evidence>
<protein>
    <submittedName>
        <fullName evidence="1">Uncharacterized protein</fullName>
    </submittedName>
</protein>
<organism evidence="1 2">
    <name type="scientific">Marinagarivorans cellulosilyticus</name>
    <dbReference type="NCBI Taxonomy" id="2721545"/>
    <lineage>
        <taxon>Bacteria</taxon>
        <taxon>Pseudomonadati</taxon>
        <taxon>Pseudomonadota</taxon>
        <taxon>Gammaproteobacteria</taxon>
        <taxon>Cellvibrionales</taxon>
        <taxon>Cellvibrionaceae</taxon>
        <taxon>Marinagarivorans</taxon>
    </lineage>
</organism>
<accession>A0AAN1WJC0</accession>
<proteinExistence type="predicted"/>
<dbReference type="EMBL" id="AP023086">
    <property type="protein sequence ID" value="BCD98649.1"/>
    <property type="molecule type" value="Genomic_DNA"/>
</dbReference>
<sequence length="81" mass="9266">MMGLTFTSNSSFSNLVTSSVGHHICRAHTHLITFFSLTSEVDSSSFGWVFDVYEKLLFWWINFNPSVPSTVAFSGWLKRDR</sequence>
<dbReference type="AlphaFoldDB" id="A0AAN1WJC0"/>
<evidence type="ECO:0000313" key="2">
    <source>
        <dbReference type="Proteomes" id="UP001320119"/>
    </source>
</evidence>
<name>A0AAN1WJC0_9GAMM</name>
<dbReference type="Proteomes" id="UP001320119">
    <property type="component" value="Chromosome"/>
</dbReference>
<gene>
    <name evidence="1" type="ORF">MARGE09_P2850</name>
</gene>
<reference evidence="1 2" key="1">
    <citation type="journal article" date="2022" name="IScience">
        <title>An ultrasensitive nanofiber-based assay for enzymatic hydrolysis and deep-sea microbial degradation of cellulose.</title>
        <authorList>
            <person name="Tsudome M."/>
            <person name="Tachioka M."/>
            <person name="Miyazaki M."/>
            <person name="Uchimura K."/>
            <person name="Tsuda M."/>
            <person name="Takaki Y."/>
            <person name="Deguchi S."/>
        </authorList>
    </citation>
    <scope>NUCLEOTIDE SEQUENCE [LARGE SCALE GENOMIC DNA]</scope>
    <source>
        <strain evidence="1 2">GE09</strain>
    </source>
</reference>
<dbReference type="KEGG" id="marq:MARGE09_P2850"/>